<evidence type="ECO:0000313" key="15">
    <source>
        <dbReference type="Proteomes" id="UP000037122"/>
    </source>
</evidence>
<reference evidence="15" key="1">
    <citation type="journal article" date="2015" name="BMC Genomics">
        <title>Draft genome of a commonly misdiagnosed multidrug resistant pathogen Candida auris.</title>
        <authorList>
            <person name="Chatterjee S."/>
            <person name="Alampalli S.V."/>
            <person name="Nageshan R.K."/>
            <person name="Chettiar S.T."/>
            <person name="Joshi S."/>
            <person name="Tatu U.S."/>
        </authorList>
    </citation>
    <scope>NUCLEOTIDE SEQUENCE [LARGE SCALE GENOMIC DNA]</scope>
    <source>
        <strain evidence="15">6684</strain>
    </source>
</reference>
<dbReference type="InterPro" id="IPR000286">
    <property type="entry name" value="HDACs"/>
</dbReference>
<evidence type="ECO:0000256" key="4">
    <source>
        <dbReference type="ARBA" id="ARBA00022801"/>
    </source>
</evidence>
<evidence type="ECO:0000256" key="10">
    <source>
        <dbReference type="PIRNR" id="PIRNR037919"/>
    </source>
</evidence>
<dbReference type="InterPro" id="IPR023696">
    <property type="entry name" value="Ureohydrolase_dom_sf"/>
</dbReference>
<dbReference type="GO" id="GO:0000118">
    <property type="term" value="C:histone deacetylase complex"/>
    <property type="evidence" value="ECO:0007669"/>
    <property type="project" value="TreeGrafter"/>
</dbReference>
<protein>
    <recommendedName>
        <fullName evidence="10">Histone deacetylase</fullName>
        <ecNumber evidence="10">3.5.1.98</ecNumber>
    </recommendedName>
</protein>
<feature type="region of interest" description="Disordered" evidence="11">
    <location>
        <begin position="86"/>
        <end position="107"/>
    </location>
</feature>
<accession>A0A0L0P4K4</accession>
<organism evidence="14 15">
    <name type="scientific">Candidozyma auris</name>
    <name type="common">Yeast</name>
    <name type="synonym">Candida auris</name>
    <dbReference type="NCBI Taxonomy" id="498019"/>
    <lineage>
        <taxon>Eukaryota</taxon>
        <taxon>Fungi</taxon>
        <taxon>Dikarya</taxon>
        <taxon>Ascomycota</taxon>
        <taxon>Saccharomycotina</taxon>
        <taxon>Pichiomycetes</taxon>
        <taxon>Metschnikowiaceae</taxon>
        <taxon>Candidozyma</taxon>
    </lineage>
</organism>
<dbReference type="VEuPathDB" id="FungiDB:B9J08_000752"/>
<evidence type="ECO:0000256" key="11">
    <source>
        <dbReference type="SAM" id="MobiDB-lite"/>
    </source>
</evidence>
<feature type="region of interest" description="Disordered" evidence="11">
    <location>
        <begin position="1"/>
        <end position="66"/>
    </location>
</feature>
<dbReference type="AlphaFoldDB" id="A0A0L0P4K4"/>
<dbReference type="VEuPathDB" id="FungiDB:CJI96_0003347"/>
<dbReference type="EMBL" id="LGST01000013">
    <property type="protein sequence ID" value="KNE01307.1"/>
    <property type="molecule type" value="Genomic_DNA"/>
</dbReference>
<evidence type="ECO:0000256" key="5">
    <source>
        <dbReference type="ARBA" id="ARBA00022853"/>
    </source>
</evidence>
<dbReference type="PIRSF" id="PIRSF037919">
    <property type="entry name" value="HDAC_II_yeast"/>
    <property type="match status" value="1"/>
</dbReference>
<comment type="catalytic activity">
    <reaction evidence="9 10">
        <text>N(6)-acetyl-L-lysyl-[histone] + H2O = L-lysyl-[histone] + acetate</text>
        <dbReference type="Rhea" id="RHEA:58196"/>
        <dbReference type="Rhea" id="RHEA-COMP:9845"/>
        <dbReference type="Rhea" id="RHEA-COMP:11338"/>
        <dbReference type="ChEBI" id="CHEBI:15377"/>
        <dbReference type="ChEBI" id="CHEBI:29969"/>
        <dbReference type="ChEBI" id="CHEBI:30089"/>
        <dbReference type="ChEBI" id="CHEBI:61930"/>
        <dbReference type="EC" id="3.5.1.98"/>
    </reaction>
</comment>
<dbReference type="VEuPathDB" id="FungiDB:CJI97_000753"/>
<dbReference type="PRINTS" id="PR01270">
    <property type="entry name" value="HDASUPER"/>
</dbReference>
<evidence type="ECO:0000259" key="12">
    <source>
        <dbReference type="Pfam" id="PF00850"/>
    </source>
</evidence>
<dbReference type="Pfam" id="PF09757">
    <property type="entry name" value="Arb2-like"/>
    <property type="match status" value="1"/>
</dbReference>
<dbReference type="Proteomes" id="UP000037122">
    <property type="component" value="Unassembled WGS sequence"/>
</dbReference>
<feature type="compositionally biased region" description="Basic and acidic residues" evidence="11">
    <location>
        <begin position="40"/>
        <end position="66"/>
    </location>
</feature>
<keyword evidence="7 10" id="KW-0804">Transcription</keyword>
<sequence length="840" mass="92824">MNSNEQRKRPLDDEDPSTEKQPSPIVSTAELAESQPAPDHNMDGETEDKNEKWPGNDDSVKVEENDTKVKEEFAATTAPTTNVTAPTTLSVADSNGGEADGGTTTAAVNGSKRFKSDTLVVVPHKTPQLFYSLLKTGLVYDVRMRYHAKIFTSYFEYIDPHPEDPRRIYRIYKRLAEAGLVQDTSLSGTEDIGPLMVKIPIREAKAEEILEVHSAEHLKYISLTEQMTRDQLLEETEKGDSIYVNNDSYLSAKLSCGGSIEACKAVVEGKVKNSMAIVRPPGHHAEPDTPGGFCLFSNVAVAAKNILKSYPESVRRIVILDWDIHHGNGTQRAFYNDPRVLYISLHRYENGKFYPGTKYGGLDKVGEGEGEGYSVNIPWRGPGVGDGDYVYAFRRVVMPIISEFDPDFVIVSAGFDAADGDLIGQCHVSPAGYGQMTHMLKAIARGKLAVILEGGYSLDSISESALGVAKVLIGEPPEATISAQPKLDTIETISEVIKTQSKYWKCMKPGNSAHVFEDVYDLNTNNLLSFAEPIRSYQAQQLFSNYSFISLPVIDHPEYKLSTFSVDLPAHVEDLVLASPEIHKRSTIVISIHDPPEVWANVNPVNGNIESSTSVVLEHPLTRVMKKVETELSNDGGSPNDVGYIDINIPSYTEAVASSLAQRSKEGSDAKSSSPVNPSNYNPTIFAQELLLWVWDNYLTYFPDLKKVVFVGFGDSYQSIVHLYAKRPSQEIKDVVKGTVVFVSRSNLKALVPVMDESMVDWYYQSSVIFASSKNSCWVSASSALKNGEAEEVAKRPRKKYGRVLKASSDCLWDVIHERFDEGVDFILDSIEEFSESESG</sequence>
<keyword evidence="5 10" id="KW-0156">Chromatin regulator</keyword>
<evidence type="ECO:0000256" key="6">
    <source>
        <dbReference type="ARBA" id="ARBA00023015"/>
    </source>
</evidence>
<dbReference type="PANTHER" id="PTHR10625">
    <property type="entry name" value="HISTONE DEACETYLASE HDAC1-RELATED"/>
    <property type="match status" value="1"/>
</dbReference>
<name>A0A0L0P4K4_CANAR</name>
<evidence type="ECO:0000256" key="2">
    <source>
        <dbReference type="ARBA" id="ARBA00007738"/>
    </source>
</evidence>
<comment type="function">
    <text evidence="10">Responsible for the deacetylation of lysine residues on the N-terminal part of the core histones (H2A, H2B, H3 and H4). Histone deacetylation gives a tag for epigenetic repression and plays an important role in transcriptional regulation, cell cycle progression and developmental events.</text>
</comment>
<evidence type="ECO:0000256" key="1">
    <source>
        <dbReference type="ARBA" id="ARBA00004123"/>
    </source>
</evidence>
<dbReference type="SUPFAM" id="SSF52768">
    <property type="entry name" value="Arginase/deacetylase"/>
    <property type="match status" value="1"/>
</dbReference>
<evidence type="ECO:0000256" key="9">
    <source>
        <dbReference type="ARBA" id="ARBA00048287"/>
    </source>
</evidence>
<comment type="caution">
    <text evidence="14">The sequence shown here is derived from an EMBL/GenBank/DDBJ whole genome shotgun (WGS) entry which is preliminary data.</text>
</comment>
<comment type="subcellular location">
    <subcellularLocation>
        <location evidence="1 10">Nucleus</location>
    </subcellularLocation>
</comment>
<dbReference type="InterPro" id="IPR019154">
    <property type="entry name" value="Arb2-like_domain"/>
</dbReference>
<keyword evidence="6 10" id="KW-0805">Transcription regulation</keyword>
<keyword evidence="4 10" id="KW-0378">Hydrolase</keyword>
<feature type="domain" description="Arb2-like" evidence="13">
    <location>
        <begin position="532"/>
        <end position="833"/>
    </location>
</feature>
<evidence type="ECO:0000256" key="7">
    <source>
        <dbReference type="ARBA" id="ARBA00023163"/>
    </source>
</evidence>
<proteinExistence type="inferred from homology"/>
<evidence type="ECO:0000259" key="13">
    <source>
        <dbReference type="Pfam" id="PF09757"/>
    </source>
</evidence>
<feature type="domain" description="Histone deacetylase" evidence="12">
    <location>
        <begin position="161"/>
        <end position="471"/>
    </location>
</feature>
<dbReference type="InterPro" id="IPR023801">
    <property type="entry name" value="His_deacetylse_dom"/>
</dbReference>
<dbReference type="ESTHER" id="canar-a0a2h1a5v8">
    <property type="family name" value="Arb2_domain"/>
</dbReference>
<dbReference type="PANTHER" id="PTHR10625:SF5">
    <property type="entry name" value="HISTONE DEACETYLASE"/>
    <property type="match status" value="1"/>
</dbReference>
<dbReference type="VEuPathDB" id="FungiDB:QG37_01615"/>
<dbReference type="Pfam" id="PF00850">
    <property type="entry name" value="Hist_deacetyl"/>
    <property type="match status" value="1"/>
</dbReference>
<dbReference type="InterPro" id="IPR037138">
    <property type="entry name" value="His_deacetylse_dom_sf"/>
</dbReference>
<gene>
    <name evidence="14" type="ORF">QG37_01615</name>
</gene>
<evidence type="ECO:0000313" key="14">
    <source>
        <dbReference type="EMBL" id="KNE01307.1"/>
    </source>
</evidence>
<dbReference type="GO" id="GO:0031078">
    <property type="term" value="F:histone H3K14 deacetylase activity, hydrolytic mechanism"/>
    <property type="evidence" value="ECO:0007669"/>
    <property type="project" value="UniProtKB-UniRule"/>
</dbReference>
<dbReference type="FunFam" id="3.40.800.20:FF:000005">
    <property type="entry name" value="histone deacetylase 6"/>
    <property type="match status" value="1"/>
</dbReference>
<evidence type="ECO:0000256" key="8">
    <source>
        <dbReference type="ARBA" id="ARBA00023242"/>
    </source>
</evidence>
<dbReference type="VEuPathDB" id="FungiDB:CJJ07_000589"/>
<feature type="compositionally biased region" description="Basic and acidic residues" evidence="11">
    <location>
        <begin position="1"/>
        <end position="11"/>
    </location>
</feature>
<dbReference type="GO" id="GO:0040029">
    <property type="term" value="P:epigenetic regulation of gene expression"/>
    <property type="evidence" value="ECO:0007669"/>
    <property type="project" value="TreeGrafter"/>
</dbReference>
<evidence type="ECO:0000256" key="3">
    <source>
        <dbReference type="ARBA" id="ARBA00022491"/>
    </source>
</evidence>
<comment type="similarity">
    <text evidence="2 10">Belongs to the histone deacetylase family. HD type 2 subfamily.</text>
</comment>
<keyword evidence="8 10" id="KW-0539">Nucleus</keyword>
<dbReference type="InterPro" id="IPR017321">
    <property type="entry name" value="Hist_deAcase_II_yeast"/>
</dbReference>
<dbReference type="EC" id="3.5.1.98" evidence="10"/>
<dbReference type="VEuPathDB" id="FungiDB:CJJ09_002712"/>
<keyword evidence="3 10" id="KW-0678">Repressor</keyword>
<dbReference type="Gene3D" id="3.40.800.20">
    <property type="entry name" value="Histone deacetylase domain"/>
    <property type="match status" value="1"/>
</dbReference>